<feature type="compositionally biased region" description="Polar residues" evidence="1">
    <location>
        <begin position="171"/>
        <end position="183"/>
    </location>
</feature>
<dbReference type="InterPro" id="IPR017956">
    <property type="entry name" value="AT_hook_DNA-bd_motif"/>
</dbReference>
<evidence type="ECO:0000313" key="3">
    <source>
        <dbReference type="Proteomes" id="UP001302812"/>
    </source>
</evidence>
<dbReference type="GeneID" id="89943376"/>
<feature type="compositionally biased region" description="Polar residues" evidence="1">
    <location>
        <begin position="34"/>
        <end position="50"/>
    </location>
</feature>
<feature type="compositionally biased region" description="Polar residues" evidence="1">
    <location>
        <begin position="427"/>
        <end position="444"/>
    </location>
</feature>
<feature type="compositionally biased region" description="Low complexity" evidence="1">
    <location>
        <begin position="722"/>
        <end position="739"/>
    </location>
</feature>
<dbReference type="SMART" id="SM00384">
    <property type="entry name" value="AT_hook"/>
    <property type="match status" value="3"/>
</dbReference>
<dbReference type="AlphaFoldDB" id="A0AAN6QLR9"/>
<feature type="region of interest" description="Disordered" evidence="1">
    <location>
        <begin position="1"/>
        <end position="104"/>
    </location>
</feature>
<evidence type="ECO:0000313" key="2">
    <source>
        <dbReference type="EMBL" id="KAK4110584.1"/>
    </source>
</evidence>
<feature type="compositionally biased region" description="Pro residues" evidence="1">
    <location>
        <begin position="603"/>
        <end position="625"/>
    </location>
</feature>
<gene>
    <name evidence="2" type="ORF">N656DRAFT_846974</name>
</gene>
<feature type="compositionally biased region" description="Low complexity" evidence="1">
    <location>
        <begin position="489"/>
        <end position="505"/>
    </location>
</feature>
<feature type="compositionally biased region" description="Low complexity" evidence="1">
    <location>
        <begin position="584"/>
        <end position="602"/>
    </location>
</feature>
<feature type="compositionally biased region" description="Polar residues" evidence="1">
    <location>
        <begin position="918"/>
        <end position="981"/>
    </location>
</feature>
<keyword evidence="3" id="KW-1185">Reference proteome</keyword>
<feature type="compositionally biased region" description="Polar residues" evidence="1">
    <location>
        <begin position="637"/>
        <end position="653"/>
    </location>
</feature>
<feature type="compositionally biased region" description="Basic and acidic residues" evidence="1">
    <location>
        <begin position="82"/>
        <end position="100"/>
    </location>
</feature>
<feature type="compositionally biased region" description="Low complexity" evidence="1">
    <location>
        <begin position="895"/>
        <end position="917"/>
    </location>
</feature>
<feature type="compositionally biased region" description="Polar residues" evidence="1">
    <location>
        <begin position="989"/>
        <end position="1011"/>
    </location>
</feature>
<feature type="compositionally biased region" description="Low complexity" evidence="1">
    <location>
        <begin position="691"/>
        <end position="706"/>
    </location>
</feature>
<feature type="region of interest" description="Disordered" evidence="1">
    <location>
        <begin position="169"/>
        <end position="192"/>
    </location>
</feature>
<feature type="region of interest" description="Disordered" evidence="1">
    <location>
        <begin position="263"/>
        <end position="334"/>
    </location>
</feature>
<feature type="compositionally biased region" description="Polar residues" evidence="1">
    <location>
        <begin position="507"/>
        <end position="545"/>
    </location>
</feature>
<feature type="compositionally biased region" description="Low complexity" evidence="1">
    <location>
        <begin position="14"/>
        <end position="28"/>
    </location>
</feature>
<feature type="compositionally biased region" description="Pro residues" evidence="1">
    <location>
        <begin position="669"/>
        <end position="681"/>
    </location>
</feature>
<reference evidence="2" key="1">
    <citation type="journal article" date="2023" name="Mol. Phylogenet. Evol.">
        <title>Genome-scale phylogeny and comparative genomics of the fungal order Sordariales.</title>
        <authorList>
            <person name="Hensen N."/>
            <person name="Bonometti L."/>
            <person name="Westerberg I."/>
            <person name="Brannstrom I.O."/>
            <person name="Guillou S."/>
            <person name="Cros-Aarteil S."/>
            <person name="Calhoun S."/>
            <person name="Haridas S."/>
            <person name="Kuo A."/>
            <person name="Mondo S."/>
            <person name="Pangilinan J."/>
            <person name="Riley R."/>
            <person name="LaButti K."/>
            <person name="Andreopoulos B."/>
            <person name="Lipzen A."/>
            <person name="Chen C."/>
            <person name="Yan M."/>
            <person name="Daum C."/>
            <person name="Ng V."/>
            <person name="Clum A."/>
            <person name="Steindorff A."/>
            <person name="Ohm R.A."/>
            <person name="Martin F."/>
            <person name="Silar P."/>
            <person name="Natvig D.O."/>
            <person name="Lalanne C."/>
            <person name="Gautier V."/>
            <person name="Ament-Velasquez S.L."/>
            <person name="Kruys A."/>
            <person name="Hutchinson M.I."/>
            <person name="Powell A.J."/>
            <person name="Barry K."/>
            <person name="Miller A.N."/>
            <person name="Grigoriev I.V."/>
            <person name="Debuchy R."/>
            <person name="Gladieux P."/>
            <person name="Hiltunen Thoren M."/>
            <person name="Johannesson H."/>
        </authorList>
    </citation>
    <scope>NUCLEOTIDE SEQUENCE</scope>
    <source>
        <strain evidence="2">CBS 508.74</strain>
    </source>
</reference>
<protein>
    <submittedName>
        <fullName evidence="2">Uncharacterized protein</fullName>
    </submittedName>
</protein>
<feature type="compositionally biased region" description="Low complexity" evidence="1">
    <location>
        <begin position="365"/>
        <end position="379"/>
    </location>
</feature>
<feature type="compositionally biased region" description="Low complexity" evidence="1">
    <location>
        <begin position="851"/>
        <end position="887"/>
    </location>
</feature>
<sequence length="1099" mass="114509">MATPSVAVPPAPPASAAASKATPAPVSTGGSLPPSDNQATPSVQPPSGDSSAPAAVPGPTPSFGVIATGESNPQDANSGLYRDGRIRDPVPSKLKGKTDGSKGNFSVMHMEVAGRNEPTERDAEAKRTSESTELAAKLAFENGYVSLRRSRFIQISQGLHPSPGSFVPAQTPASAPGPTQTQFERTRPLSPEETKAEQARLLTLLRSLHPVLVVDQICKALAFFGGIPGAPPPANGGFPESAEANGSGSLFVGWIAEIFPKLGGNSGQQTSGPNRQLVPEVRRKRGRPKGSKSKTYRKDKGIKKGSMKPANVASNAASKADQRQPGNAQDDSWVDVDDNAMEVTDDVDANVMLLARATGSQPQEATSTTAAPGASARTALPGAPAASGTTTEGEPIRRKRGRPKGSKNKPKGLAARSAQLSGGAPQAGTQVSQALQGPSQGNQVSQISQSAQSAQSAQAQEGSAAPQSFTSVNSAAPGSAKRPVGRPKGSGSTQKQSQGQSSGISPELQQQSDPSSVQPANPSTVQVQAAPSQATQTVQGSQGQVLTLPTPPTASPARTKAVSNTGQKRKRKGVKEAEHSQPDVNNQHNPSSSSPQVNNLTLPTPPNNSRPFPPEPTGAAGPPPPKRQRKGKEPRLSGQQGDENTLSTATGGSANAPAAVTVSLDSVPNPSPRSAPAPPPAEARKPESTLVPSSVPVDPQVSIDSPQPSHFEVQSPTMENYEAQLQAQLEQQAEVEPQAMASQNRPDPAHLMATHAPQQQQQQQKYSQPHHHHPRQQQQQHHASTAHSQSPKQQQLNSQGTGSPSISQQQARNSQVHYSSNRASGSQYQHQQQQQPQRSQQNYVSPQTEHTQPQQQFSGGQQAAQSTQVPSTQQYSTSTRQSQAYTSKPQSYTPSQQQFSSGQQQLAQQQRYQAQLATTSAGSTSYAPPQSSQFGTSASNSYSAEGNYRTAGTSLSTTSYGQRNQPAATSVAASLRATSTHGLPHHTPSFGTSAGALQQQQQRSGSVNNQTTQSMQGLAGVQTFGGNAATSEWSLFDAGQLDTSSHQGAMGLANANYGVGAAGVRAASNPGSAFASSALGAFDTSGLSDSDRYYGVGRR</sequence>
<dbReference type="RefSeq" id="XP_064668154.1">
    <property type="nucleotide sequence ID" value="XM_064819250.1"/>
</dbReference>
<comment type="caution">
    <text evidence="2">The sequence shown here is derived from an EMBL/GenBank/DDBJ whole genome shotgun (WGS) entry which is preliminary data.</text>
</comment>
<feature type="compositionally biased region" description="Low complexity" evidence="1">
    <location>
        <begin position="827"/>
        <end position="841"/>
    </location>
</feature>
<feature type="compositionally biased region" description="Basic residues" evidence="1">
    <location>
        <begin position="397"/>
        <end position="410"/>
    </location>
</feature>
<accession>A0AAN6QLR9</accession>
<feature type="region of interest" description="Disordered" evidence="1">
    <location>
        <begin position="358"/>
        <end position="1011"/>
    </location>
</feature>
<feature type="compositionally biased region" description="Low complexity" evidence="1">
    <location>
        <begin position="776"/>
        <end position="791"/>
    </location>
</feature>
<dbReference type="EMBL" id="MU853350">
    <property type="protein sequence ID" value="KAK4110584.1"/>
    <property type="molecule type" value="Genomic_DNA"/>
</dbReference>
<organism evidence="2 3">
    <name type="scientific">Canariomyces notabilis</name>
    <dbReference type="NCBI Taxonomy" id="2074819"/>
    <lineage>
        <taxon>Eukaryota</taxon>
        <taxon>Fungi</taxon>
        <taxon>Dikarya</taxon>
        <taxon>Ascomycota</taxon>
        <taxon>Pezizomycotina</taxon>
        <taxon>Sordariomycetes</taxon>
        <taxon>Sordariomycetidae</taxon>
        <taxon>Sordariales</taxon>
        <taxon>Chaetomiaceae</taxon>
        <taxon>Canariomyces</taxon>
    </lineage>
</organism>
<proteinExistence type="predicted"/>
<reference evidence="2" key="2">
    <citation type="submission" date="2023-05" db="EMBL/GenBank/DDBJ databases">
        <authorList>
            <consortium name="Lawrence Berkeley National Laboratory"/>
            <person name="Steindorff A."/>
            <person name="Hensen N."/>
            <person name="Bonometti L."/>
            <person name="Westerberg I."/>
            <person name="Brannstrom I.O."/>
            <person name="Guillou S."/>
            <person name="Cros-Aarteil S."/>
            <person name="Calhoun S."/>
            <person name="Haridas S."/>
            <person name="Kuo A."/>
            <person name="Mondo S."/>
            <person name="Pangilinan J."/>
            <person name="Riley R."/>
            <person name="Labutti K."/>
            <person name="Andreopoulos B."/>
            <person name="Lipzen A."/>
            <person name="Chen C."/>
            <person name="Yanf M."/>
            <person name="Daum C."/>
            <person name="Ng V."/>
            <person name="Clum A."/>
            <person name="Ohm R."/>
            <person name="Martin F."/>
            <person name="Silar P."/>
            <person name="Natvig D."/>
            <person name="Lalanne C."/>
            <person name="Gautier V."/>
            <person name="Ament-Velasquez S.L."/>
            <person name="Kruys A."/>
            <person name="Hutchinson M.I."/>
            <person name="Powell A.J."/>
            <person name="Barry K."/>
            <person name="Miller A.N."/>
            <person name="Grigoriev I.V."/>
            <person name="Debuchy R."/>
            <person name="Gladieux P."/>
            <person name="Thoren M.H."/>
            <person name="Johannesson H."/>
        </authorList>
    </citation>
    <scope>NUCLEOTIDE SEQUENCE</scope>
    <source>
        <strain evidence="2">CBS 508.74</strain>
    </source>
</reference>
<feature type="compositionally biased region" description="Low complexity" evidence="1">
    <location>
        <begin position="755"/>
        <end position="767"/>
    </location>
</feature>
<feature type="compositionally biased region" description="Polar residues" evidence="1">
    <location>
        <begin position="792"/>
        <end position="826"/>
    </location>
</feature>
<dbReference type="Proteomes" id="UP001302812">
    <property type="component" value="Unassembled WGS sequence"/>
</dbReference>
<name>A0AAN6QLR9_9PEZI</name>
<dbReference type="GO" id="GO:0003677">
    <property type="term" value="F:DNA binding"/>
    <property type="evidence" value="ECO:0007669"/>
    <property type="project" value="InterPro"/>
</dbReference>
<feature type="compositionally biased region" description="Low complexity" evidence="1">
    <location>
        <begin position="445"/>
        <end position="468"/>
    </location>
</feature>
<feature type="compositionally biased region" description="Basic residues" evidence="1">
    <location>
        <begin position="282"/>
        <end position="306"/>
    </location>
</feature>
<evidence type="ECO:0000256" key="1">
    <source>
        <dbReference type="SAM" id="MobiDB-lite"/>
    </source>
</evidence>